<organism evidence="2 3">
    <name type="scientific">Platanthera guangdongensis</name>
    <dbReference type="NCBI Taxonomy" id="2320717"/>
    <lineage>
        <taxon>Eukaryota</taxon>
        <taxon>Viridiplantae</taxon>
        <taxon>Streptophyta</taxon>
        <taxon>Embryophyta</taxon>
        <taxon>Tracheophyta</taxon>
        <taxon>Spermatophyta</taxon>
        <taxon>Magnoliopsida</taxon>
        <taxon>Liliopsida</taxon>
        <taxon>Asparagales</taxon>
        <taxon>Orchidaceae</taxon>
        <taxon>Orchidoideae</taxon>
        <taxon>Orchideae</taxon>
        <taxon>Orchidinae</taxon>
        <taxon>Platanthera</taxon>
    </lineage>
</organism>
<protein>
    <recommendedName>
        <fullName evidence="1">VAN3-binding protein-like auxin canalisation domain-containing protein</fullName>
    </recommendedName>
</protein>
<dbReference type="Proteomes" id="UP001412067">
    <property type="component" value="Unassembled WGS sequence"/>
</dbReference>
<dbReference type="EMBL" id="JBBWWR010000006">
    <property type="protein sequence ID" value="KAK8964987.1"/>
    <property type="molecule type" value="Genomic_DNA"/>
</dbReference>
<evidence type="ECO:0000313" key="2">
    <source>
        <dbReference type="EMBL" id="KAK8964987.1"/>
    </source>
</evidence>
<dbReference type="PANTHER" id="PTHR31351:SF30">
    <property type="entry name" value="VAN3-BINDING PROTEIN-LIKE"/>
    <property type="match status" value="1"/>
</dbReference>
<evidence type="ECO:0000259" key="1">
    <source>
        <dbReference type="Pfam" id="PF05703"/>
    </source>
</evidence>
<accession>A0ABR2MMA2</accession>
<dbReference type="InterPro" id="IPR008546">
    <property type="entry name" value="VAN3-bd-like_auxin_canal"/>
</dbReference>
<comment type="caution">
    <text evidence="2">The sequence shown here is derived from an EMBL/GenBank/DDBJ whole genome shotgun (WGS) entry which is preliminary data.</text>
</comment>
<feature type="domain" description="VAN3-binding protein-like auxin canalisation" evidence="1">
    <location>
        <begin position="22"/>
        <end position="109"/>
    </location>
</feature>
<reference evidence="2 3" key="1">
    <citation type="journal article" date="2022" name="Nat. Plants">
        <title>Genomes of leafy and leafless Platanthera orchids illuminate the evolution of mycoheterotrophy.</title>
        <authorList>
            <person name="Li M.H."/>
            <person name="Liu K.W."/>
            <person name="Li Z."/>
            <person name="Lu H.C."/>
            <person name="Ye Q.L."/>
            <person name="Zhang D."/>
            <person name="Wang J.Y."/>
            <person name="Li Y.F."/>
            <person name="Zhong Z.M."/>
            <person name="Liu X."/>
            <person name="Yu X."/>
            <person name="Liu D.K."/>
            <person name="Tu X.D."/>
            <person name="Liu B."/>
            <person name="Hao Y."/>
            <person name="Liao X.Y."/>
            <person name="Jiang Y.T."/>
            <person name="Sun W.H."/>
            <person name="Chen J."/>
            <person name="Chen Y.Q."/>
            <person name="Ai Y."/>
            <person name="Zhai J.W."/>
            <person name="Wu S.S."/>
            <person name="Zhou Z."/>
            <person name="Hsiao Y.Y."/>
            <person name="Wu W.L."/>
            <person name="Chen Y.Y."/>
            <person name="Lin Y.F."/>
            <person name="Hsu J.L."/>
            <person name="Li C.Y."/>
            <person name="Wang Z.W."/>
            <person name="Zhao X."/>
            <person name="Zhong W.Y."/>
            <person name="Ma X.K."/>
            <person name="Ma L."/>
            <person name="Huang J."/>
            <person name="Chen G.Z."/>
            <person name="Huang M.Z."/>
            <person name="Huang L."/>
            <person name="Peng D.H."/>
            <person name="Luo Y.B."/>
            <person name="Zou S.Q."/>
            <person name="Chen S.P."/>
            <person name="Lan S."/>
            <person name="Tsai W.C."/>
            <person name="Van de Peer Y."/>
            <person name="Liu Z.J."/>
        </authorList>
    </citation>
    <scope>NUCLEOTIDE SEQUENCE [LARGE SCALE GENOMIC DNA]</scope>
    <source>
        <strain evidence="2">Lor288</strain>
    </source>
</reference>
<dbReference type="PANTHER" id="PTHR31351">
    <property type="entry name" value="EXPRESSED PROTEIN"/>
    <property type="match status" value="1"/>
</dbReference>
<keyword evidence="3" id="KW-1185">Reference proteome</keyword>
<proteinExistence type="predicted"/>
<dbReference type="InterPro" id="IPR040269">
    <property type="entry name" value="VAB"/>
</dbReference>
<evidence type="ECO:0000313" key="3">
    <source>
        <dbReference type="Proteomes" id="UP001412067"/>
    </source>
</evidence>
<gene>
    <name evidence="2" type="ORF">KSP40_PGU018812</name>
</gene>
<name>A0ABR2MMA2_9ASPA</name>
<dbReference type="Pfam" id="PF05703">
    <property type="entry name" value="Auxin_canalis"/>
    <property type="match status" value="1"/>
</dbReference>
<sequence length="111" mass="11682">MAVKRMKMLLTGALFKGFIRGGQIRRKENLALCIAEVHASLAVARLAAAVVGTMAKFSMEPANDWSLAMPDQRNGVDREMGLALASAAVLVATILAEAAEEAGAERSLVAV</sequence>